<accession>A0AAN6W135</accession>
<dbReference type="EMBL" id="MU866507">
    <property type="protein sequence ID" value="KAK4171782.1"/>
    <property type="molecule type" value="Genomic_DNA"/>
</dbReference>
<dbReference type="SUPFAM" id="SSF52540">
    <property type="entry name" value="P-loop containing nucleoside triphosphate hydrolases"/>
    <property type="match status" value="1"/>
</dbReference>
<protein>
    <recommendedName>
        <fullName evidence="3">ATPase AAA-type core domain-containing protein</fullName>
    </recommendedName>
</protein>
<keyword evidence="2" id="KW-1185">Reference proteome</keyword>
<dbReference type="PANTHER" id="PTHR46411:SF3">
    <property type="entry name" value="AAA+ ATPASE DOMAIN-CONTAINING PROTEIN"/>
    <property type="match status" value="1"/>
</dbReference>
<reference evidence="1" key="2">
    <citation type="submission" date="2023-05" db="EMBL/GenBank/DDBJ databases">
        <authorList>
            <consortium name="Lawrence Berkeley National Laboratory"/>
            <person name="Steindorff A."/>
            <person name="Hensen N."/>
            <person name="Bonometti L."/>
            <person name="Westerberg I."/>
            <person name="Brannstrom I.O."/>
            <person name="Guillou S."/>
            <person name="Cros-Aarteil S."/>
            <person name="Calhoun S."/>
            <person name="Haridas S."/>
            <person name="Kuo A."/>
            <person name="Mondo S."/>
            <person name="Pangilinan J."/>
            <person name="Riley R."/>
            <person name="Labutti K."/>
            <person name="Andreopoulos B."/>
            <person name="Lipzen A."/>
            <person name="Chen C."/>
            <person name="Yanf M."/>
            <person name="Daum C."/>
            <person name="Ng V."/>
            <person name="Clum A."/>
            <person name="Ohm R."/>
            <person name="Martin F."/>
            <person name="Silar P."/>
            <person name="Natvig D."/>
            <person name="Lalanne C."/>
            <person name="Gautier V."/>
            <person name="Ament-Velasquez S.L."/>
            <person name="Kruys A."/>
            <person name="Hutchinson M.I."/>
            <person name="Powell A.J."/>
            <person name="Barry K."/>
            <person name="Miller A.N."/>
            <person name="Grigoriev I.V."/>
            <person name="Debuchy R."/>
            <person name="Gladieux P."/>
            <person name="Thoren M.H."/>
            <person name="Johannesson H."/>
        </authorList>
    </citation>
    <scope>NUCLEOTIDE SEQUENCE</scope>
    <source>
        <strain evidence="1">CBS 892.96</strain>
    </source>
</reference>
<comment type="caution">
    <text evidence="1">The sequence shown here is derived from an EMBL/GenBank/DDBJ whole genome shotgun (WGS) entry which is preliminary data.</text>
</comment>
<dbReference type="InterPro" id="IPR027417">
    <property type="entry name" value="P-loop_NTPase"/>
</dbReference>
<evidence type="ECO:0008006" key="3">
    <source>
        <dbReference type="Google" id="ProtNLM"/>
    </source>
</evidence>
<reference evidence="1" key="1">
    <citation type="journal article" date="2023" name="Mol. Phylogenet. Evol.">
        <title>Genome-scale phylogeny and comparative genomics of the fungal order Sordariales.</title>
        <authorList>
            <person name="Hensen N."/>
            <person name="Bonometti L."/>
            <person name="Westerberg I."/>
            <person name="Brannstrom I.O."/>
            <person name="Guillou S."/>
            <person name="Cros-Aarteil S."/>
            <person name="Calhoun S."/>
            <person name="Haridas S."/>
            <person name="Kuo A."/>
            <person name="Mondo S."/>
            <person name="Pangilinan J."/>
            <person name="Riley R."/>
            <person name="LaButti K."/>
            <person name="Andreopoulos B."/>
            <person name="Lipzen A."/>
            <person name="Chen C."/>
            <person name="Yan M."/>
            <person name="Daum C."/>
            <person name="Ng V."/>
            <person name="Clum A."/>
            <person name="Steindorff A."/>
            <person name="Ohm R.A."/>
            <person name="Martin F."/>
            <person name="Silar P."/>
            <person name="Natvig D.O."/>
            <person name="Lalanne C."/>
            <person name="Gautier V."/>
            <person name="Ament-Velasquez S.L."/>
            <person name="Kruys A."/>
            <person name="Hutchinson M.I."/>
            <person name="Powell A.J."/>
            <person name="Barry K."/>
            <person name="Miller A.N."/>
            <person name="Grigoriev I.V."/>
            <person name="Debuchy R."/>
            <person name="Gladieux P."/>
            <person name="Hiltunen Thoren M."/>
            <person name="Johannesson H."/>
        </authorList>
    </citation>
    <scope>NUCLEOTIDE SEQUENCE</scope>
    <source>
        <strain evidence="1">CBS 892.96</strain>
    </source>
</reference>
<evidence type="ECO:0000313" key="2">
    <source>
        <dbReference type="Proteomes" id="UP001302321"/>
    </source>
</evidence>
<name>A0AAN6W135_9PEZI</name>
<dbReference type="Proteomes" id="UP001302321">
    <property type="component" value="Unassembled WGS sequence"/>
</dbReference>
<dbReference type="Gene3D" id="3.40.50.300">
    <property type="entry name" value="P-loop containing nucleotide triphosphate hydrolases"/>
    <property type="match status" value="1"/>
</dbReference>
<feature type="non-terminal residue" evidence="1">
    <location>
        <position position="1"/>
    </location>
</feature>
<sequence length="164" mass="19021">KAILLINEADIFLEFREVGGYVSLERNALVVGKGPLVPTYTQTQLVFLRQLEYFQAIIFITSNRDQMVDPAVKFRIHIMFHYPLLDKNARKLLWEQKLEPMLNRMPRPECELDLESGTRDLSEYEMNGREISNTANPAPTITKDELHLLAMANIWKDSQELKSL</sequence>
<organism evidence="1 2">
    <name type="scientific">Triangularia setosa</name>
    <dbReference type="NCBI Taxonomy" id="2587417"/>
    <lineage>
        <taxon>Eukaryota</taxon>
        <taxon>Fungi</taxon>
        <taxon>Dikarya</taxon>
        <taxon>Ascomycota</taxon>
        <taxon>Pezizomycotina</taxon>
        <taxon>Sordariomycetes</taxon>
        <taxon>Sordariomycetidae</taxon>
        <taxon>Sordariales</taxon>
        <taxon>Podosporaceae</taxon>
        <taxon>Triangularia</taxon>
    </lineage>
</organism>
<gene>
    <name evidence="1" type="ORF">QBC36DRAFT_198553</name>
</gene>
<proteinExistence type="predicted"/>
<dbReference type="AlphaFoldDB" id="A0AAN6W135"/>
<evidence type="ECO:0000313" key="1">
    <source>
        <dbReference type="EMBL" id="KAK4171782.1"/>
    </source>
</evidence>
<dbReference type="PANTHER" id="PTHR46411">
    <property type="entry name" value="FAMILY ATPASE, PUTATIVE-RELATED"/>
    <property type="match status" value="1"/>
</dbReference>